<evidence type="ECO:0000313" key="3">
    <source>
        <dbReference type="EMBL" id="WAC09722.1"/>
    </source>
</evidence>
<dbReference type="InterPro" id="IPR053521">
    <property type="entry name" value="McjB-like"/>
</dbReference>
<dbReference type="AlphaFoldDB" id="A0A9E8SMF3"/>
<dbReference type="KEGG" id="dpf:ON006_18405"/>
<proteinExistence type="predicted"/>
<dbReference type="Pfam" id="PF13471">
    <property type="entry name" value="Transglut_core3"/>
    <property type="match status" value="1"/>
</dbReference>
<organism evidence="3 4">
    <name type="scientific">Dyadobacter pollutisoli</name>
    <dbReference type="NCBI Taxonomy" id="2910158"/>
    <lineage>
        <taxon>Bacteria</taxon>
        <taxon>Pseudomonadati</taxon>
        <taxon>Bacteroidota</taxon>
        <taxon>Cytophagia</taxon>
        <taxon>Cytophagales</taxon>
        <taxon>Spirosomataceae</taxon>
        <taxon>Dyadobacter</taxon>
    </lineage>
</organism>
<gene>
    <name evidence="3" type="ORF">ON006_18405</name>
</gene>
<accession>A0A9E8SMF3</accession>
<keyword evidence="1" id="KW-0472">Membrane</keyword>
<keyword evidence="1" id="KW-1133">Transmembrane helix</keyword>
<dbReference type="Proteomes" id="UP001164653">
    <property type="component" value="Chromosome"/>
</dbReference>
<dbReference type="EMBL" id="CP112998">
    <property type="protein sequence ID" value="WAC09722.1"/>
    <property type="molecule type" value="Genomic_DNA"/>
</dbReference>
<evidence type="ECO:0000313" key="4">
    <source>
        <dbReference type="Proteomes" id="UP001164653"/>
    </source>
</evidence>
<dbReference type="RefSeq" id="WP_244820836.1">
    <property type="nucleotide sequence ID" value="NZ_CP112998.1"/>
</dbReference>
<keyword evidence="4" id="KW-1185">Reference proteome</keyword>
<sequence length="146" mass="16780">MGKASRYIGKWNSLSGYGKTTFLKSVFCLLWIKAGLSFLPFSTFRKFFHKLTSNQRINEYSQDQIDITVWAVDTAANLLPFELLCLPRALATKYLLRKAPSLTLEIGVEINPAKKFEAHAWIEKNGTIIMGNWPTSVSYQRLWVWD</sequence>
<evidence type="ECO:0000259" key="2">
    <source>
        <dbReference type="Pfam" id="PF13471"/>
    </source>
</evidence>
<feature type="domain" description="Microcin J25-processing protein McjB C-terminal" evidence="2">
    <location>
        <begin position="54"/>
        <end position="143"/>
    </location>
</feature>
<dbReference type="InterPro" id="IPR032708">
    <property type="entry name" value="McjB_C"/>
</dbReference>
<dbReference type="NCBIfam" id="NF033537">
    <property type="entry name" value="lasso_biosyn_B2"/>
    <property type="match status" value="1"/>
</dbReference>
<feature type="transmembrane region" description="Helical" evidence="1">
    <location>
        <begin position="21"/>
        <end position="41"/>
    </location>
</feature>
<protein>
    <submittedName>
        <fullName evidence="3">Lasso peptide biosynthesis B2 protein</fullName>
    </submittedName>
</protein>
<keyword evidence="1" id="KW-0812">Transmembrane</keyword>
<reference evidence="3" key="1">
    <citation type="submission" date="2022-11" db="EMBL/GenBank/DDBJ databases">
        <title>Dyadobacter pollutisoli sp. nov., isolated from plastic dumped soil.</title>
        <authorList>
            <person name="Kim J.M."/>
            <person name="Kim K.R."/>
            <person name="Lee J.K."/>
            <person name="Hao L."/>
            <person name="Jeon C.O."/>
        </authorList>
    </citation>
    <scope>NUCLEOTIDE SEQUENCE</scope>
    <source>
        <strain evidence="3">U1</strain>
    </source>
</reference>
<evidence type="ECO:0000256" key="1">
    <source>
        <dbReference type="SAM" id="Phobius"/>
    </source>
</evidence>
<name>A0A9E8SMF3_9BACT</name>